<sequence length="172" mass="18635">MRLNQLIPIVFFALGATFSATGAQAQGVERLGDFADWSAFKFTEGESVTCFMASEPTKAEGNYSVRGEIHAMVTHRPAEDRIDEVSIQAGYTYQENAPVEIQVGTMKVKLFTQGATAWAVNKETDKKLVQAMIKGSTMVVRGTSARGTNTVDTYSLAGFTKAYQSVKKACGT</sequence>
<dbReference type="AlphaFoldDB" id="A0A967CBE6"/>
<evidence type="ECO:0000313" key="3">
    <source>
        <dbReference type="Proteomes" id="UP000761264"/>
    </source>
</evidence>
<keyword evidence="1" id="KW-0732">Signal</keyword>
<protein>
    <recommendedName>
        <fullName evidence="4">Invasion protein IalB, involved in pathogenesis</fullName>
    </recommendedName>
</protein>
<organism evidence="2 3">
    <name type="scientific">Pelagibius litoralis</name>
    <dbReference type="NCBI Taxonomy" id="374515"/>
    <lineage>
        <taxon>Bacteria</taxon>
        <taxon>Pseudomonadati</taxon>
        <taxon>Pseudomonadota</taxon>
        <taxon>Alphaproteobacteria</taxon>
        <taxon>Rhodospirillales</taxon>
        <taxon>Rhodovibrionaceae</taxon>
        <taxon>Pelagibius</taxon>
    </lineage>
</organism>
<evidence type="ECO:0008006" key="4">
    <source>
        <dbReference type="Google" id="ProtNLM"/>
    </source>
</evidence>
<dbReference type="EMBL" id="JAAQPH010000004">
    <property type="protein sequence ID" value="NIA68144.1"/>
    <property type="molecule type" value="Genomic_DNA"/>
</dbReference>
<dbReference type="Proteomes" id="UP000761264">
    <property type="component" value="Unassembled WGS sequence"/>
</dbReference>
<dbReference type="RefSeq" id="WP_167222452.1">
    <property type="nucleotide sequence ID" value="NZ_JAAQPH010000004.1"/>
</dbReference>
<proteinExistence type="predicted"/>
<feature type="chain" id="PRO_5037330420" description="Invasion protein IalB, involved in pathogenesis" evidence="1">
    <location>
        <begin position="26"/>
        <end position="172"/>
    </location>
</feature>
<evidence type="ECO:0000313" key="2">
    <source>
        <dbReference type="EMBL" id="NIA68144.1"/>
    </source>
</evidence>
<gene>
    <name evidence="2" type="ORF">HBA54_06030</name>
</gene>
<dbReference type="Gene3D" id="2.60.40.1880">
    <property type="entry name" value="Invasion associated locus B (IalB) protein"/>
    <property type="match status" value="1"/>
</dbReference>
<reference evidence="2" key="1">
    <citation type="submission" date="2020-03" db="EMBL/GenBank/DDBJ databases">
        <title>Genome of Pelagibius litoralis DSM 21314T.</title>
        <authorList>
            <person name="Wang G."/>
        </authorList>
    </citation>
    <scope>NUCLEOTIDE SEQUENCE</scope>
    <source>
        <strain evidence="2">DSM 21314</strain>
    </source>
</reference>
<comment type="caution">
    <text evidence="2">The sequence shown here is derived from an EMBL/GenBank/DDBJ whole genome shotgun (WGS) entry which is preliminary data.</text>
</comment>
<dbReference type="InterPro" id="IPR010642">
    <property type="entry name" value="Invasion_prot_B"/>
</dbReference>
<name>A0A967CBE6_9PROT</name>
<evidence type="ECO:0000256" key="1">
    <source>
        <dbReference type="SAM" id="SignalP"/>
    </source>
</evidence>
<keyword evidence="3" id="KW-1185">Reference proteome</keyword>
<dbReference type="Pfam" id="PF06776">
    <property type="entry name" value="IalB"/>
    <property type="match status" value="1"/>
</dbReference>
<dbReference type="InterPro" id="IPR038696">
    <property type="entry name" value="IalB_sf"/>
</dbReference>
<accession>A0A967CBE6</accession>
<feature type="signal peptide" evidence="1">
    <location>
        <begin position="1"/>
        <end position="25"/>
    </location>
</feature>